<protein>
    <recommendedName>
        <fullName evidence="8">Thioredoxin domain-containing protein</fullName>
    </recommendedName>
</protein>
<dbReference type="GO" id="GO:0005829">
    <property type="term" value="C:cytosol"/>
    <property type="evidence" value="ECO:0007669"/>
    <property type="project" value="TreeGrafter"/>
</dbReference>
<comment type="similarity">
    <text evidence="1 7">Belongs to the peroxiredoxin family. Prx5 subfamily.</text>
</comment>
<evidence type="ECO:0000256" key="6">
    <source>
        <dbReference type="PIRSR" id="PIRSR637944-1"/>
    </source>
</evidence>
<reference evidence="9" key="1">
    <citation type="journal article" date="2019" name="G3 (Bethesda)">
        <title>Genome Assemblies of Two Rare Opportunistic Yeast Pathogens: Diutina rugosa (syn. Candida rugosa) and Trichomonascus ciferrii (syn. Candida ciferrii).</title>
        <authorList>
            <person name="Mixao V."/>
            <person name="Saus E."/>
            <person name="Hansen A.P."/>
            <person name="Lass-Florl C."/>
            <person name="Gabaldon T."/>
        </authorList>
    </citation>
    <scope>NUCLEOTIDE SEQUENCE</scope>
    <source>
        <strain evidence="9">CBS 4856</strain>
    </source>
</reference>
<name>A0A642UED9_9ASCO</name>
<dbReference type="EMBL" id="SWFS01000563">
    <property type="protein sequence ID" value="KAA8897503.1"/>
    <property type="molecule type" value="Genomic_DNA"/>
</dbReference>
<dbReference type="GO" id="GO:0005777">
    <property type="term" value="C:peroxisome"/>
    <property type="evidence" value="ECO:0007669"/>
    <property type="project" value="TreeGrafter"/>
</dbReference>
<dbReference type="GO" id="GO:0005739">
    <property type="term" value="C:mitochondrion"/>
    <property type="evidence" value="ECO:0007669"/>
    <property type="project" value="TreeGrafter"/>
</dbReference>
<feature type="domain" description="Thioredoxin" evidence="8">
    <location>
        <begin position="31"/>
        <end position="188"/>
    </location>
</feature>
<dbReference type="Proteomes" id="UP000761534">
    <property type="component" value="Unassembled WGS sequence"/>
</dbReference>
<dbReference type="GO" id="GO:0045454">
    <property type="term" value="P:cell redox homeostasis"/>
    <property type="evidence" value="ECO:0007669"/>
    <property type="project" value="TreeGrafter"/>
</dbReference>
<dbReference type="SUPFAM" id="SSF52833">
    <property type="entry name" value="Thioredoxin-like"/>
    <property type="match status" value="1"/>
</dbReference>
<dbReference type="GO" id="GO:0008379">
    <property type="term" value="F:thioredoxin peroxidase activity"/>
    <property type="evidence" value="ECO:0007669"/>
    <property type="project" value="InterPro"/>
</dbReference>
<organism evidence="9 10">
    <name type="scientific">Trichomonascus ciferrii</name>
    <dbReference type="NCBI Taxonomy" id="44093"/>
    <lineage>
        <taxon>Eukaryota</taxon>
        <taxon>Fungi</taxon>
        <taxon>Dikarya</taxon>
        <taxon>Ascomycota</taxon>
        <taxon>Saccharomycotina</taxon>
        <taxon>Dipodascomycetes</taxon>
        <taxon>Dipodascales</taxon>
        <taxon>Trichomonascaceae</taxon>
        <taxon>Trichomonascus</taxon>
        <taxon>Trichomonascus ciferrii complex</taxon>
    </lineage>
</organism>
<keyword evidence="4 7" id="KW-0560">Oxidoreductase</keyword>
<comment type="caution">
    <text evidence="9">The sequence shown here is derived from an EMBL/GenBank/DDBJ whole genome shotgun (WGS) entry which is preliminary data.</text>
</comment>
<evidence type="ECO:0000256" key="3">
    <source>
        <dbReference type="ARBA" id="ARBA00022862"/>
    </source>
</evidence>
<proteinExistence type="inferred from homology"/>
<dbReference type="CDD" id="cd03013">
    <property type="entry name" value="PRX5_like"/>
    <property type="match status" value="1"/>
</dbReference>
<dbReference type="GO" id="GO:0034599">
    <property type="term" value="P:cellular response to oxidative stress"/>
    <property type="evidence" value="ECO:0007669"/>
    <property type="project" value="InterPro"/>
</dbReference>
<dbReference type="PANTHER" id="PTHR10430:SF39">
    <property type="entry name" value="PEROXISOMAL MEMBRANE ASSOCIATED PROTEIN 20"/>
    <property type="match status" value="1"/>
</dbReference>
<dbReference type="InterPro" id="IPR013740">
    <property type="entry name" value="Redoxin"/>
</dbReference>
<dbReference type="PANTHER" id="PTHR10430">
    <property type="entry name" value="PEROXIREDOXIN"/>
    <property type="match status" value="1"/>
</dbReference>
<evidence type="ECO:0000259" key="8">
    <source>
        <dbReference type="PROSITE" id="PS51352"/>
    </source>
</evidence>
<dbReference type="Gene3D" id="3.40.30.10">
    <property type="entry name" value="Glutaredoxin"/>
    <property type="match status" value="1"/>
</dbReference>
<dbReference type="InterPro" id="IPR013766">
    <property type="entry name" value="Thioredoxin_domain"/>
</dbReference>
<gene>
    <name evidence="9" type="ORF">TRICI_006719</name>
</gene>
<dbReference type="OrthoDB" id="1882547at2759"/>
<evidence type="ECO:0000313" key="9">
    <source>
        <dbReference type="EMBL" id="KAA8897503.1"/>
    </source>
</evidence>
<evidence type="ECO:0000313" key="10">
    <source>
        <dbReference type="Proteomes" id="UP000761534"/>
    </source>
</evidence>
<evidence type="ECO:0000256" key="5">
    <source>
        <dbReference type="ARBA" id="ARBA00023284"/>
    </source>
</evidence>
<accession>A0A642UED9</accession>
<dbReference type="InterPro" id="IPR037944">
    <property type="entry name" value="PRX5-like"/>
</dbReference>
<evidence type="ECO:0000256" key="4">
    <source>
        <dbReference type="ARBA" id="ARBA00023002"/>
    </source>
</evidence>
<keyword evidence="3 7" id="KW-0049">Antioxidant</keyword>
<comment type="function">
    <text evidence="7">Thiol-specific peroxidase that catalyzes the reduction of hydrogen peroxide and organic hydroperoxides to water and alcohols, respectively. Plays a role in cell protection against oxidative stress by detoxifying peroxides.</text>
</comment>
<dbReference type="Pfam" id="PF08534">
    <property type="entry name" value="Redoxin"/>
    <property type="match status" value="1"/>
</dbReference>
<dbReference type="PROSITE" id="PS51352">
    <property type="entry name" value="THIOREDOXIN_2"/>
    <property type="match status" value="1"/>
</dbReference>
<evidence type="ECO:0000256" key="7">
    <source>
        <dbReference type="RuleBase" id="RU366011"/>
    </source>
</evidence>
<dbReference type="InterPro" id="IPR036249">
    <property type="entry name" value="Thioredoxin-like_sf"/>
</dbReference>
<dbReference type="GO" id="GO:0042744">
    <property type="term" value="P:hydrogen peroxide catabolic process"/>
    <property type="evidence" value="ECO:0007669"/>
    <property type="project" value="TreeGrafter"/>
</dbReference>
<keyword evidence="10" id="KW-1185">Reference proteome</keyword>
<dbReference type="VEuPathDB" id="FungiDB:TRICI_006719"/>
<dbReference type="AlphaFoldDB" id="A0A642UED9"/>
<sequence length="188" mass="20051">MLLSHAIKRGSPICGILSSVRGFKTTLPRFINNGEPIPPVDLQEGIPSVVVNLAKETAQGRYVLVGVPGAFSPACTGDHVPGYITAVSDFKKKGIDGIFIVSVNDAFVSGAWAQGLGASDKVRILADSRGNFTERLGLSFDASDSFGNDRSKRYAMIIKDGKVVEQFVEPDALTVNVSKAQNVLDNLK</sequence>
<keyword evidence="2 7" id="KW-0575">Peroxidase</keyword>
<evidence type="ECO:0000256" key="2">
    <source>
        <dbReference type="ARBA" id="ARBA00022559"/>
    </source>
</evidence>
<feature type="active site" description="Cysteine sulfenic acid (-SOH) intermediate" evidence="6">
    <location>
        <position position="75"/>
    </location>
</feature>
<evidence type="ECO:0000256" key="1">
    <source>
        <dbReference type="ARBA" id="ARBA00010505"/>
    </source>
</evidence>
<keyword evidence="5 7" id="KW-0676">Redox-active center</keyword>